<dbReference type="AlphaFoldDB" id="A0A485AEY9"/>
<organism evidence="9 10">
    <name type="scientific">Kluyvera cryocrescens</name>
    <name type="common">Kluyvera citrophila</name>
    <dbReference type="NCBI Taxonomy" id="580"/>
    <lineage>
        <taxon>Bacteria</taxon>
        <taxon>Pseudomonadati</taxon>
        <taxon>Pseudomonadota</taxon>
        <taxon>Gammaproteobacteria</taxon>
        <taxon>Enterobacterales</taxon>
        <taxon>Enterobacteriaceae</taxon>
        <taxon>Kluyvera</taxon>
    </lineage>
</organism>
<comment type="similarity">
    <text evidence="7">Belongs to the polysaccharide deacetylase family. ArnD deformylase subfamily.</text>
</comment>
<evidence type="ECO:0000313" key="10">
    <source>
        <dbReference type="Proteomes" id="UP000401081"/>
    </source>
</evidence>
<dbReference type="GO" id="GO:0009245">
    <property type="term" value="P:lipid A biosynthetic process"/>
    <property type="evidence" value="ECO:0007669"/>
    <property type="project" value="UniProtKB-UniRule"/>
</dbReference>
<comment type="pathway">
    <text evidence="7">Bacterial outer membrane biogenesis; lipopolysaccharide biosynthesis.</text>
</comment>
<keyword evidence="3 7" id="KW-0378">Hydrolase</keyword>
<dbReference type="HAMAP" id="MF_01870">
    <property type="entry name" value="ArnD"/>
    <property type="match status" value="1"/>
</dbReference>
<dbReference type="Pfam" id="PF01522">
    <property type="entry name" value="Polysacc_deac_1"/>
    <property type="match status" value="1"/>
</dbReference>
<evidence type="ECO:0000259" key="8">
    <source>
        <dbReference type="PROSITE" id="PS51677"/>
    </source>
</evidence>
<keyword evidence="1 7" id="KW-0444">Lipid biosynthesis</keyword>
<dbReference type="Gene3D" id="3.20.20.370">
    <property type="entry name" value="Glycoside hydrolase/deacetylase"/>
    <property type="match status" value="1"/>
</dbReference>
<dbReference type="GO" id="GO:0016020">
    <property type="term" value="C:membrane"/>
    <property type="evidence" value="ECO:0007669"/>
    <property type="project" value="GOC"/>
</dbReference>
<comment type="function">
    <text evidence="7">Catalyzes the deformylation of 4-deoxy-4-formamido-L-arabinose-phosphoundecaprenol to 4-amino-4-deoxy-L-arabinose-phosphoundecaprenol. The modified arabinose is attached to lipid A and is required for resistance to polymyxin and cationic antimicrobial peptides.</text>
</comment>
<dbReference type="PANTHER" id="PTHR43245:SF13">
    <property type="entry name" value="UDP-D-APIOSE_UDP-D-XYLOSE SYNTHASE 2"/>
    <property type="match status" value="1"/>
</dbReference>
<keyword evidence="4 7" id="KW-0448">Lipopolysaccharide biosynthesis</keyword>
<name>A0A485AEY9_KLUCR</name>
<dbReference type="SUPFAM" id="SSF88713">
    <property type="entry name" value="Glycoside hydrolase/deacetylase"/>
    <property type="match status" value="1"/>
</dbReference>
<keyword evidence="5 7" id="KW-0443">Lipid metabolism</keyword>
<feature type="domain" description="NodB homology" evidence="8">
    <location>
        <begin position="84"/>
        <end position="342"/>
    </location>
</feature>
<evidence type="ECO:0000256" key="4">
    <source>
        <dbReference type="ARBA" id="ARBA00022985"/>
    </source>
</evidence>
<evidence type="ECO:0000313" key="9">
    <source>
        <dbReference type="EMBL" id="VFS58646.1"/>
    </source>
</evidence>
<keyword evidence="2 7" id="KW-0441">Lipid A biosynthesis</keyword>
<evidence type="ECO:0000256" key="5">
    <source>
        <dbReference type="ARBA" id="ARBA00023098"/>
    </source>
</evidence>
<reference evidence="9 10" key="1">
    <citation type="submission" date="2019-03" db="EMBL/GenBank/DDBJ databases">
        <authorList>
            <consortium name="Pathogen Informatics"/>
        </authorList>
    </citation>
    <scope>NUCLEOTIDE SEQUENCE [LARGE SCALE GENOMIC DNA]</scope>
    <source>
        <strain evidence="9 10">NCTC12993</strain>
    </source>
</reference>
<dbReference type="PROSITE" id="PS51677">
    <property type="entry name" value="NODB"/>
    <property type="match status" value="1"/>
</dbReference>
<dbReference type="UniPathway" id="UPA00036">
    <property type="reaction ID" value="UER00496"/>
</dbReference>
<comment type="catalytic activity">
    <reaction evidence="7">
        <text>4-deoxy-4-formamido-alpha-L-arabinopyranosyl di-trans,octa-cis-undecaprenyl phosphate + H2O = 4-amino-4-deoxy-alpha-L-arabinopyranosyl di-trans,octa-cis-undecaprenyl phosphate + formate</text>
        <dbReference type="Rhea" id="RHEA:27734"/>
        <dbReference type="ChEBI" id="CHEBI:15377"/>
        <dbReference type="ChEBI" id="CHEBI:15740"/>
        <dbReference type="ChEBI" id="CHEBI:58909"/>
        <dbReference type="ChEBI" id="CHEBI:60463"/>
        <dbReference type="EC" id="3.5.1.n3"/>
    </reaction>
</comment>
<dbReference type="GO" id="GO:0009103">
    <property type="term" value="P:lipopolysaccharide biosynthetic process"/>
    <property type="evidence" value="ECO:0007669"/>
    <property type="project" value="UniProtKB-UniRule"/>
</dbReference>
<evidence type="ECO:0000256" key="7">
    <source>
        <dbReference type="HAMAP-Rule" id="MF_01870"/>
    </source>
</evidence>
<gene>
    <name evidence="7 9" type="primary">arnD</name>
    <name evidence="9" type="ORF">NCTC12993_01061</name>
</gene>
<dbReference type="PANTHER" id="PTHR43245">
    <property type="entry name" value="BIFUNCTIONAL POLYMYXIN RESISTANCE PROTEIN ARNA"/>
    <property type="match status" value="1"/>
</dbReference>
<dbReference type="EC" id="3.5.1.n3" evidence="7"/>
<dbReference type="GO" id="GO:0016811">
    <property type="term" value="F:hydrolase activity, acting on carbon-nitrogen (but not peptide) bonds, in linear amides"/>
    <property type="evidence" value="ECO:0007669"/>
    <property type="project" value="UniProtKB-UniRule"/>
</dbReference>
<dbReference type="InterPro" id="IPR050177">
    <property type="entry name" value="Lipid_A_modif_metabolic_enz"/>
</dbReference>
<comment type="pathway">
    <text evidence="7">Glycolipid biosynthesis; 4-amino-4-deoxy-alpha-L-arabinose undecaprenyl phosphate biosynthesis; 4-amino-4-deoxy-alpha-L-arabinose undecaprenyl phosphate from UDP-4-deoxy-4-formamido-beta-L-arabinose and undecaprenyl phosphate: step 2/2.</text>
</comment>
<accession>A0A485AEY9</accession>
<protein>
    <recommendedName>
        <fullName evidence="7">Probable 4-deoxy-4-formamido-L-arabinose-phosphoundecaprenol deformylase ArnD</fullName>
        <ecNumber evidence="7">3.5.1.n3</ecNumber>
    </recommendedName>
</protein>
<keyword evidence="6 7" id="KW-0046">Antibiotic resistance</keyword>
<evidence type="ECO:0000256" key="1">
    <source>
        <dbReference type="ARBA" id="ARBA00022516"/>
    </source>
</evidence>
<dbReference type="Proteomes" id="UP000401081">
    <property type="component" value="Unassembled WGS sequence"/>
</dbReference>
<dbReference type="InterPro" id="IPR023557">
    <property type="entry name" value="ArnD"/>
</dbReference>
<keyword evidence="10" id="KW-1185">Reference proteome</keyword>
<dbReference type="Gene3D" id="3.90.25.10">
    <property type="entry name" value="UDP-galactose 4-epimerase, domain 1"/>
    <property type="match status" value="1"/>
</dbReference>
<evidence type="ECO:0000256" key="2">
    <source>
        <dbReference type="ARBA" id="ARBA00022556"/>
    </source>
</evidence>
<dbReference type="NCBIfam" id="NF011923">
    <property type="entry name" value="PRK15394.1"/>
    <property type="match status" value="1"/>
</dbReference>
<proteinExistence type="inferred from homology"/>
<dbReference type="GO" id="GO:0046677">
    <property type="term" value="P:response to antibiotic"/>
    <property type="evidence" value="ECO:0007669"/>
    <property type="project" value="UniProtKB-KW"/>
</dbReference>
<dbReference type="UniPathway" id="UPA00030"/>
<dbReference type="EMBL" id="CAADJD010000012">
    <property type="protein sequence ID" value="VFS58646.1"/>
    <property type="molecule type" value="Genomic_DNA"/>
</dbReference>
<sequence>MLLDCFERHPLRDRFPPFAGFREVESSDYYGKGYQDVEHRKPSIRNAKRCLDWQPTVEMQQTVEETLDFFLRTVELTGRKTIMKKVGLRVDVDTFRGTREGVPRLMAVLKKHRIQASFFFSVGPDNMGRHLWRLVKPKFLWKMLRSRAASLYGWDILLAGTAWPGRRIGAANAEIIRSVAQGHEVGLHAWDHHRWQQWSGVWKEQQLIDEIGRGLHELEAILGRPVSCSAVAGWRADQRVVKAKESFDFHYNSDCRGTQPFRPQLNNGDFATVQIPVTLPTWDEAVGTVVSAEGFNRWLLEKIRLDTGTPVYTIHAEVEGGVCAEQFDHLLTLASQQEIHFCPLSQLLPDDFSQLPVGKVVRGEMAGREGWLGCQQLLSPDV</sequence>
<evidence type="ECO:0000256" key="6">
    <source>
        <dbReference type="ARBA" id="ARBA00023251"/>
    </source>
</evidence>
<dbReference type="InterPro" id="IPR002509">
    <property type="entry name" value="NODB_dom"/>
</dbReference>
<dbReference type="InterPro" id="IPR011330">
    <property type="entry name" value="Glyco_hydro/deAcase_b/a-brl"/>
</dbReference>
<evidence type="ECO:0000256" key="3">
    <source>
        <dbReference type="ARBA" id="ARBA00022801"/>
    </source>
</evidence>
<dbReference type="GO" id="GO:0036108">
    <property type="term" value="P:4-amino-4-deoxy-alpha-L-arabinopyranosyl undecaprenyl phosphate biosynthetic process"/>
    <property type="evidence" value="ECO:0007669"/>
    <property type="project" value="UniProtKB-UniRule"/>
</dbReference>